<dbReference type="KEGG" id="nso:NIASO_19935"/>
<proteinExistence type="predicted"/>
<protein>
    <submittedName>
        <fullName evidence="1">Uncharacterized protein</fullName>
    </submittedName>
</protein>
<dbReference type="HOGENOM" id="CLU_2863215_0_0_10"/>
<organism evidence="1 2">
    <name type="scientific">Niabella soli DSM 19437</name>
    <dbReference type="NCBI Taxonomy" id="929713"/>
    <lineage>
        <taxon>Bacteria</taxon>
        <taxon>Pseudomonadati</taxon>
        <taxon>Bacteroidota</taxon>
        <taxon>Chitinophagia</taxon>
        <taxon>Chitinophagales</taxon>
        <taxon>Chitinophagaceae</taxon>
        <taxon>Niabella</taxon>
    </lineage>
</organism>
<dbReference type="STRING" id="929713.NIASO_19935"/>
<dbReference type="Proteomes" id="UP000003586">
    <property type="component" value="Chromosome"/>
</dbReference>
<gene>
    <name evidence="1" type="ORF">NIASO_19935</name>
</gene>
<sequence length="64" mass="7584">MLHFVKYFRNIRQKLILSARALFFLKNSNQKSAISRKQRIQPVFYSICNEIISKSINLVRAEIV</sequence>
<dbReference type="EMBL" id="CP007035">
    <property type="protein sequence ID" value="AHF18081.1"/>
    <property type="molecule type" value="Genomic_DNA"/>
</dbReference>
<evidence type="ECO:0000313" key="2">
    <source>
        <dbReference type="Proteomes" id="UP000003586"/>
    </source>
</evidence>
<accession>W0F9K6</accession>
<keyword evidence="2" id="KW-1185">Reference proteome</keyword>
<evidence type="ECO:0000313" key="1">
    <source>
        <dbReference type="EMBL" id="AHF18081.1"/>
    </source>
</evidence>
<name>W0F9K6_9BACT</name>
<dbReference type="AlphaFoldDB" id="W0F9K6"/>
<reference evidence="1 2" key="1">
    <citation type="submission" date="2013-12" db="EMBL/GenBank/DDBJ databases">
        <authorList>
            <consortium name="DOE Joint Genome Institute"/>
            <person name="Eisen J."/>
            <person name="Huntemann M."/>
            <person name="Han J."/>
            <person name="Chen A."/>
            <person name="Kyrpides N."/>
            <person name="Mavromatis K."/>
            <person name="Markowitz V."/>
            <person name="Palaniappan K."/>
            <person name="Ivanova N."/>
            <person name="Schaumberg A."/>
            <person name="Pati A."/>
            <person name="Liolios K."/>
            <person name="Nordberg H.P."/>
            <person name="Cantor M.N."/>
            <person name="Hua S.X."/>
            <person name="Woyke T."/>
        </authorList>
    </citation>
    <scope>NUCLEOTIDE SEQUENCE [LARGE SCALE GENOMIC DNA]</scope>
    <source>
        <strain evidence="2">DSM 19437</strain>
    </source>
</reference>